<dbReference type="CDD" id="cd11660">
    <property type="entry name" value="SANT_TRF"/>
    <property type="match status" value="1"/>
</dbReference>
<sequence length="695" mass="76515">MSPQIKKEKDCLLQTIGRDANVPYDEDSRNAPIKYESPYYAEQAQMFTPQPQTPSHKRQRSGSDSQDAAEKRQRVEPPSSDADDFAAILARTTASVTQQLGQSANIQTQHASPPQQSHFQSRNEQMGGAGLTSGFTSDPNLYMRILSLPILESLILSTLALGPYHETIKIVTDPECELGQAYTTLKSLFDQTKKIYSQQGPFLSADELNIKEPEHRSTIRTTNLATFVSSVFGGQDVGFYELNDHFIVIFTPEGEPLGREAGQLYLNLKTQMYLSASSQEEQDRTKEDILEDLFPLSIDQIVSARHPGQPLAQSELDFIKDCNSRREYLMAEPSDAESILRLSEMFAWEDFLRRLSAHLNQAYEPLLAPYMERHALTAPASPVREASRNATQMQMKTTAMKSIEHDFAAEAERAAQTALQTLGYAPSPNQNGGSSQYHIPTQNGSFTAQYTDTTVPYPSQSAPTQVLYEKARQAAVSKTNPGKSGRPGVASQRRPWSTEEENALMAGLDYVKGPHWSQILALYGPKGSVNEILKDRNQVQLKDKARNLKLFFLKSNIEVPYYLQSVTGELKTRAPSQAARKEAEERARIQGDEEQARFNGILTLAGGIQGPGPMNGAGSATPVNLRPSDSPEELHVVEPPSFHGFTPNQITDDEQLRQSLMAATAAATASVSSSSPTGLQANGSGHMTGNNQLSI</sequence>
<dbReference type="AlphaFoldDB" id="A0A8H4RN46"/>
<protein>
    <recommendedName>
        <fullName evidence="5">Telomere repeat-binding factor dimerisation domain-containing protein</fullName>
    </recommendedName>
</protein>
<evidence type="ECO:0000259" key="5">
    <source>
        <dbReference type="Pfam" id="PF08558"/>
    </source>
</evidence>
<feature type="compositionally biased region" description="Polar residues" evidence="4">
    <location>
        <begin position="99"/>
        <end position="124"/>
    </location>
</feature>
<feature type="domain" description="Telomere repeat-binding factor dimerisation" evidence="5">
    <location>
        <begin position="145"/>
        <end position="375"/>
    </location>
</feature>
<dbReference type="InterPro" id="IPR013867">
    <property type="entry name" value="Telomere_rpt-bd_fac_dimer_dom"/>
</dbReference>
<dbReference type="Proteomes" id="UP000566819">
    <property type="component" value="Unassembled WGS sequence"/>
</dbReference>
<organism evidence="6 7">
    <name type="scientific">Cudoniella acicularis</name>
    <dbReference type="NCBI Taxonomy" id="354080"/>
    <lineage>
        <taxon>Eukaryota</taxon>
        <taxon>Fungi</taxon>
        <taxon>Dikarya</taxon>
        <taxon>Ascomycota</taxon>
        <taxon>Pezizomycotina</taxon>
        <taxon>Leotiomycetes</taxon>
        <taxon>Helotiales</taxon>
        <taxon>Tricladiaceae</taxon>
        <taxon>Cudoniella</taxon>
    </lineage>
</organism>
<feature type="region of interest" description="Disordered" evidence="4">
    <location>
        <begin position="99"/>
        <end position="132"/>
    </location>
</feature>
<comment type="caution">
    <text evidence="6">The sequence shown here is derived from an EMBL/GenBank/DDBJ whole genome shotgun (WGS) entry which is preliminary data.</text>
</comment>
<feature type="region of interest" description="Disordered" evidence="4">
    <location>
        <begin position="1"/>
        <end position="82"/>
    </location>
</feature>
<dbReference type="GO" id="GO:0042803">
    <property type="term" value="F:protein homodimerization activity"/>
    <property type="evidence" value="ECO:0007669"/>
    <property type="project" value="InterPro"/>
</dbReference>
<dbReference type="SUPFAM" id="SSF46689">
    <property type="entry name" value="Homeodomain-like"/>
    <property type="match status" value="1"/>
</dbReference>
<reference evidence="6 7" key="1">
    <citation type="submission" date="2020-03" db="EMBL/GenBank/DDBJ databases">
        <title>Draft Genome Sequence of Cudoniella acicularis.</title>
        <authorList>
            <person name="Buettner E."/>
            <person name="Kellner H."/>
        </authorList>
    </citation>
    <scope>NUCLEOTIDE SEQUENCE [LARGE SCALE GENOMIC DNA]</scope>
    <source>
        <strain evidence="6 7">DSM 108380</strain>
    </source>
</reference>
<feature type="region of interest" description="Disordered" evidence="4">
    <location>
        <begin position="423"/>
        <end position="442"/>
    </location>
</feature>
<dbReference type="Pfam" id="PF08558">
    <property type="entry name" value="TRF"/>
    <property type="match status" value="1"/>
</dbReference>
<feature type="compositionally biased region" description="Basic and acidic residues" evidence="4">
    <location>
        <begin position="1"/>
        <end position="11"/>
    </location>
</feature>
<feature type="compositionally biased region" description="Polar residues" evidence="4">
    <location>
        <begin position="676"/>
        <end position="695"/>
    </location>
</feature>
<keyword evidence="7" id="KW-1185">Reference proteome</keyword>
<accession>A0A8H4RN46</accession>
<keyword evidence="3" id="KW-0131">Cell cycle</keyword>
<keyword evidence="2" id="KW-0539">Nucleus</keyword>
<dbReference type="GO" id="GO:0010833">
    <property type="term" value="P:telomere maintenance via telomere lengthening"/>
    <property type="evidence" value="ECO:0007669"/>
    <property type="project" value="TreeGrafter"/>
</dbReference>
<evidence type="ECO:0000313" key="7">
    <source>
        <dbReference type="Proteomes" id="UP000566819"/>
    </source>
</evidence>
<proteinExistence type="predicted"/>
<evidence type="ECO:0000256" key="4">
    <source>
        <dbReference type="SAM" id="MobiDB-lite"/>
    </source>
</evidence>
<dbReference type="FunFam" id="1.10.10.60:FF:000137">
    <property type="entry name" value="MYB DNA binding protein"/>
    <property type="match status" value="1"/>
</dbReference>
<dbReference type="GO" id="GO:0003691">
    <property type="term" value="F:double-stranded telomeric DNA binding"/>
    <property type="evidence" value="ECO:0007669"/>
    <property type="project" value="TreeGrafter"/>
</dbReference>
<evidence type="ECO:0000256" key="2">
    <source>
        <dbReference type="ARBA" id="ARBA00023242"/>
    </source>
</evidence>
<dbReference type="PANTHER" id="PTHR47807:SF1">
    <property type="entry name" value="PROTEIN TBF1"/>
    <property type="match status" value="1"/>
</dbReference>
<dbReference type="InterPro" id="IPR052833">
    <property type="entry name" value="Telomeric_DNA-bd_trans-reg"/>
</dbReference>
<feature type="compositionally biased region" description="Polar residues" evidence="4">
    <location>
        <begin position="427"/>
        <end position="442"/>
    </location>
</feature>
<evidence type="ECO:0000256" key="1">
    <source>
        <dbReference type="ARBA" id="ARBA00023125"/>
    </source>
</evidence>
<dbReference type="Gene3D" id="1.10.10.60">
    <property type="entry name" value="Homeodomain-like"/>
    <property type="match status" value="1"/>
</dbReference>
<evidence type="ECO:0000256" key="3">
    <source>
        <dbReference type="ARBA" id="ARBA00023306"/>
    </source>
</evidence>
<gene>
    <name evidence="6" type="ORF">G7Y89_g5099</name>
</gene>
<name>A0A8H4RN46_9HELO</name>
<keyword evidence="1" id="KW-0238">DNA-binding</keyword>
<dbReference type="InterPro" id="IPR009057">
    <property type="entry name" value="Homeodomain-like_sf"/>
</dbReference>
<dbReference type="EMBL" id="JAAMPI010000296">
    <property type="protein sequence ID" value="KAF4633020.1"/>
    <property type="molecule type" value="Genomic_DNA"/>
</dbReference>
<dbReference type="PANTHER" id="PTHR47807">
    <property type="entry name" value="PROTEIN TBF1"/>
    <property type="match status" value="1"/>
</dbReference>
<feature type="region of interest" description="Disordered" evidence="4">
    <location>
        <begin position="476"/>
        <end position="497"/>
    </location>
</feature>
<evidence type="ECO:0000313" key="6">
    <source>
        <dbReference type="EMBL" id="KAF4633020.1"/>
    </source>
</evidence>
<feature type="compositionally biased region" description="Polar residues" evidence="4">
    <location>
        <begin position="45"/>
        <end position="54"/>
    </location>
</feature>
<feature type="region of interest" description="Disordered" evidence="4">
    <location>
        <begin position="667"/>
        <end position="695"/>
    </location>
</feature>
<dbReference type="OrthoDB" id="3366990at2759"/>